<dbReference type="RefSeq" id="WP_086047133.1">
    <property type="nucleotide sequence ID" value="NZ_CP017889.1"/>
</dbReference>
<dbReference type="AlphaFoldDB" id="A0A1W6UJZ7"/>
<reference evidence="1" key="1">
    <citation type="submission" date="2016-10" db="EMBL/GenBank/DDBJ databases">
        <title>The High Quality Genome of Vibrio alginolyticus K01M1.</title>
        <authorList>
            <person name="Wendling C."/>
            <person name="Chibani C.M."/>
            <person name="Hertel R."/>
            <person name="Sproer C."/>
            <person name="Bunk B."/>
            <person name="Overmann J."/>
            <person name="Roth O."/>
            <person name="Liesegang H."/>
        </authorList>
    </citation>
    <scope>NUCLEOTIDE SEQUENCE</scope>
    <source>
        <strain evidence="1">K05K4</strain>
    </source>
</reference>
<dbReference type="EMBL" id="CP017902">
    <property type="protein sequence ID" value="ARP18274.1"/>
    <property type="molecule type" value="Genomic_DNA"/>
</dbReference>
<proteinExistence type="predicted"/>
<gene>
    <name evidence="1" type="ORF">K05K4_14380</name>
</gene>
<evidence type="ECO:0000313" key="1">
    <source>
        <dbReference type="EMBL" id="ARP18274.1"/>
    </source>
</evidence>
<name>A0A1W6UJZ7_VIBAL</name>
<protein>
    <submittedName>
        <fullName evidence="1">Uncharacterized protein</fullName>
    </submittedName>
</protein>
<organism evidence="1">
    <name type="scientific">Vibrio alginolyticus</name>
    <dbReference type="NCBI Taxonomy" id="663"/>
    <lineage>
        <taxon>Bacteria</taxon>
        <taxon>Pseudomonadati</taxon>
        <taxon>Pseudomonadota</taxon>
        <taxon>Gammaproteobacteria</taxon>
        <taxon>Vibrionales</taxon>
        <taxon>Vibrionaceae</taxon>
        <taxon>Vibrio</taxon>
    </lineage>
</organism>
<sequence>MKKAGGRPERFDEIASAELAILSCLGIKSISSLARENNCSRNTVTKYVNRFKARLKGLGYAAN</sequence>
<accession>A0A1W6UJZ7</accession>